<dbReference type="AlphaFoldDB" id="A0A6M5Z3B6"/>
<evidence type="ECO:0000313" key="1">
    <source>
        <dbReference type="EMBL" id="QJX00205.1"/>
    </source>
</evidence>
<protein>
    <submittedName>
        <fullName evidence="1">Uncharacterized protein</fullName>
    </submittedName>
</protein>
<evidence type="ECO:0000313" key="2">
    <source>
        <dbReference type="Proteomes" id="UP000503447"/>
    </source>
</evidence>
<proteinExistence type="predicted"/>
<gene>
    <name evidence="1" type="ORF">FTUN_7829</name>
</gene>
<reference evidence="2" key="1">
    <citation type="submission" date="2020-05" db="EMBL/GenBank/DDBJ databases">
        <title>Frigoriglobus tundricola gen. nov., sp. nov., a psychrotolerant cellulolytic planctomycete of the family Gemmataceae with two divergent copies of 16S rRNA gene.</title>
        <authorList>
            <person name="Kulichevskaya I.S."/>
            <person name="Ivanova A.A."/>
            <person name="Naumoff D.G."/>
            <person name="Beletsky A.V."/>
            <person name="Rijpstra W.I.C."/>
            <person name="Sinninghe Damste J.S."/>
            <person name="Mardanov A.V."/>
            <person name="Ravin N.V."/>
            <person name="Dedysh S.N."/>
        </authorList>
    </citation>
    <scope>NUCLEOTIDE SEQUENCE [LARGE SCALE GENOMIC DNA]</scope>
    <source>
        <strain evidence="2">PL17</strain>
    </source>
</reference>
<accession>A0A6M5Z3B6</accession>
<organism evidence="1 2">
    <name type="scientific">Frigoriglobus tundricola</name>
    <dbReference type="NCBI Taxonomy" id="2774151"/>
    <lineage>
        <taxon>Bacteria</taxon>
        <taxon>Pseudomonadati</taxon>
        <taxon>Planctomycetota</taxon>
        <taxon>Planctomycetia</taxon>
        <taxon>Gemmatales</taxon>
        <taxon>Gemmataceae</taxon>
        <taxon>Frigoriglobus</taxon>
    </lineage>
</organism>
<dbReference type="RefSeq" id="WP_171475009.1">
    <property type="nucleotide sequence ID" value="NZ_CP053452.2"/>
</dbReference>
<dbReference type="Proteomes" id="UP000503447">
    <property type="component" value="Chromosome"/>
</dbReference>
<sequence length="121" mass="13425">MTTADDIFRVDPIIRELGRLLFALANSERPGSAWATVLLDVRFDEEGGFISKIRTNLENGEVASISTPKDISLQLIELNAARPVGQHRWHGFQLEVTTAGDCQVDLNYDPACTDDPDFFTS</sequence>
<dbReference type="KEGG" id="ftj:FTUN_7829"/>
<name>A0A6M5Z3B6_9BACT</name>
<keyword evidence="2" id="KW-1185">Reference proteome</keyword>
<dbReference type="EMBL" id="CP053452">
    <property type="protein sequence ID" value="QJX00205.1"/>
    <property type="molecule type" value="Genomic_DNA"/>
</dbReference>